<evidence type="ECO:0000256" key="1">
    <source>
        <dbReference type="SAM" id="Phobius"/>
    </source>
</evidence>
<proteinExistence type="predicted"/>
<reference evidence="2" key="1">
    <citation type="journal article" date="2020" name="Nature">
        <title>Giant virus diversity and host interactions through global metagenomics.</title>
        <authorList>
            <person name="Schulz F."/>
            <person name="Roux S."/>
            <person name="Paez-Espino D."/>
            <person name="Jungbluth S."/>
            <person name="Walsh D.A."/>
            <person name="Denef V.J."/>
            <person name="McMahon K.D."/>
            <person name="Konstantinidis K.T."/>
            <person name="Eloe-Fadrosh E.A."/>
            <person name="Kyrpides N.C."/>
            <person name="Woyke T."/>
        </authorList>
    </citation>
    <scope>NUCLEOTIDE SEQUENCE</scope>
    <source>
        <strain evidence="2">GVMAG-M-3300027736-24</strain>
    </source>
</reference>
<feature type="transmembrane region" description="Helical" evidence="1">
    <location>
        <begin position="12"/>
        <end position="36"/>
    </location>
</feature>
<organism evidence="2">
    <name type="scientific">viral metagenome</name>
    <dbReference type="NCBI Taxonomy" id="1070528"/>
    <lineage>
        <taxon>unclassified sequences</taxon>
        <taxon>metagenomes</taxon>
        <taxon>organismal metagenomes</taxon>
    </lineage>
</organism>
<accession>A0A6C0JM36</accession>
<keyword evidence="1" id="KW-0472">Membrane</keyword>
<sequence length="40" mass="5121">MYYLYVLYMNYYKLFFIIMVIYGIVYGLMIYIKYLFMLYA</sequence>
<keyword evidence="1" id="KW-0812">Transmembrane</keyword>
<dbReference type="EMBL" id="MN740420">
    <property type="protein sequence ID" value="QHU05836.1"/>
    <property type="molecule type" value="Genomic_DNA"/>
</dbReference>
<evidence type="ECO:0000313" key="2">
    <source>
        <dbReference type="EMBL" id="QHU05836.1"/>
    </source>
</evidence>
<name>A0A6C0JM36_9ZZZZ</name>
<protein>
    <submittedName>
        <fullName evidence="2">Uncharacterized protein</fullName>
    </submittedName>
</protein>
<keyword evidence="1" id="KW-1133">Transmembrane helix</keyword>
<dbReference type="AlphaFoldDB" id="A0A6C0JM36"/>